<dbReference type="AlphaFoldDB" id="A0A221V0H5"/>
<evidence type="ECO:0000313" key="1">
    <source>
        <dbReference type="EMBL" id="ASO07117.1"/>
    </source>
</evidence>
<reference evidence="1 2" key="1">
    <citation type="submission" date="2017-07" db="EMBL/GenBank/DDBJ databases">
        <title>Genome Sequence of Arenibacter algicola Strain SMS7 Isolated from a culture of the Diatom Skeletonema marinoi.</title>
        <authorList>
            <person name="Topel M."/>
            <person name="Pinder M.I.M."/>
            <person name="Johansson O.N."/>
            <person name="Kourtchenko O."/>
            <person name="Godhe A."/>
            <person name="Clarke A.K."/>
        </authorList>
    </citation>
    <scope>NUCLEOTIDE SEQUENCE [LARGE SCALE GENOMIC DNA]</scope>
    <source>
        <strain evidence="1 2">SMS7</strain>
    </source>
</reference>
<proteinExistence type="predicted"/>
<evidence type="ECO:0000313" key="2">
    <source>
        <dbReference type="Proteomes" id="UP000204551"/>
    </source>
</evidence>
<dbReference type="RefSeq" id="WP_093979457.1">
    <property type="nucleotide sequence ID" value="NZ_CP022515.1"/>
</dbReference>
<dbReference type="Proteomes" id="UP000204551">
    <property type="component" value="Chromosome"/>
</dbReference>
<organism evidence="1 2">
    <name type="scientific">Arenibacter algicola</name>
    <dbReference type="NCBI Taxonomy" id="616991"/>
    <lineage>
        <taxon>Bacteria</taxon>
        <taxon>Pseudomonadati</taxon>
        <taxon>Bacteroidota</taxon>
        <taxon>Flavobacteriia</taxon>
        <taxon>Flavobacteriales</taxon>
        <taxon>Flavobacteriaceae</taxon>
        <taxon>Arenibacter</taxon>
    </lineage>
</organism>
<dbReference type="EMBL" id="CP022515">
    <property type="protein sequence ID" value="ASO07117.1"/>
    <property type="molecule type" value="Genomic_DNA"/>
</dbReference>
<name>A0A221V0H5_9FLAO</name>
<accession>A0A221V0H5</accession>
<protein>
    <submittedName>
        <fullName evidence="1">Uncharacterized protein</fullName>
    </submittedName>
</protein>
<dbReference type="KEGG" id="aalg:AREALGSMS7_03704"/>
<gene>
    <name evidence="1" type="ORF">AREALGSMS7_03704</name>
</gene>
<sequence length="141" mass="16688">MKRFLTAIFLISTLTLCSQTDKIIGEYFLELGNEKHQIKYRLNLNSDWTFDFHSYTNHQNGIPPIVHKYGKGTWSVDGKVVSFITNEEKDFDEKYTLDFNASKARFITKPSRDKTDRIIKTRLKFYESEIFWIEGLDIFKT</sequence>